<dbReference type="PANTHER" id="PTHR21338">
    <property type="entry name" value="MITOCHONDRIAL RIBOSOMAL PROTEIN L41"/>
    <property type="match status" value="1"/>
</dbReference>
<organism evidence="7 8">
    <name type="scientific">Clavispora lusitaniae</name>
    <name type="common">Candida lusitaniae</name>
    <dbReference type="NCBI Taxonomy" id="36911"/>
    <lineage>
        <taxon>Eukaryota</taxon>
        <taxon>Fungi</taxon>
        <taxon>Dikarya</taxon>
        <taxon>Ascomycota</taxon>
        <taxon>Saccharomycotina</taxon>
        <taxon>Pichiomycetes</taxon>
        <taxon>Metschnikowiaceae</taxon>
        <taxon>Clavispora</taxon>
    </lineage>
</organism>
<dbReference type="KEGG" id="clus:A9F13_20g00330"/>
<evidence type="ECO:0000256" key="3">
    <source>
        <dbReference type="ARBA" id="ARBA00022946"/>
    </source>
</evidence>
<evidence type="ECO:0000313" key="7">
    <source>
        <dbReference type="EMBL" id="OVF06539.1"/>
    </source>
</evidence>
<dbReference type="AlphaFoldDB" id="A0AA91PW21"/>
<comment type="subcellular location">
    <subcellularLocation>
        <location evidence="1">Mitochondrion</location>
    </subcellularLocation>
</comment>
<dbReference type="GO" id="GO:0003735">
    <property type="term" value="F:structural constituent of ribosome"/>
    <property type="evidence" value="ECO:0007669"/>
    <property type="project" value="EnsemblFungi"/>
</dbReference>
<evidence type="ECO:0000256" key="6">
    <source>
        <dbReference type="ARBA" id="ARBA00023274"/>
    </source>
</evidence>
<comment type="caution">
    <text evidence="7">The sequence shown here is derived from an EMBL/GenBank/DDBJ whole genome shotgun (WGS) entry which is preliminary data.</text>
</comment>
<comment type="similarity">
    <text evidence="2">Belongs to the mitochondrion-specific ribosomal protein mL41 family.</text>
</comment>
<evidence type="ECO:0000256" key="1">
    <source>
        <dbReference type="ARBA" id="ARBA00004173"/>
    </source>
</evidence>
<reference evidence="7 8" key="1">
    <citation type="submission" date="2017-04" db="EMBL/GenBank/DDBJ databases">
        <title>Draft genome of the yeast Clavispora lusitaniae type strain CBS 6936.</title>
        <authorList>
            <person name="Durrens P."/>
            <person name="Klopp C."/>
            <person name="Biteau N."/>
            <person name="Fitton-Ouhabi V."/>
            <person name="Dementhon K."/>
            <person name="Accoceberry I."/>
            <person name="Sherman D.J."/>
            <person name="Noel T."/>
        </authorList>
    </citation>
    <scope>NUCLEOTIDE SEQUENCE [LARGE SCALE GENOMIC DNA]</scope>
    <source>
        <strain evidence="7 8">CBS 6936</strain>
    </source>
</reference>
<evidence type="ECO:0000256" key="4">
    <source>
        <dbReference type="ARBA" id="ARBA00022980"/>
    </source>
</evidence>
<proteinExistence type="inferred from homology"/>
<dbReference type="OMA" id="KHTKYGE"/>
<dbReference type="Pfam" id="PF09809">
    <property type="entry name" value="MRP-L27"/>
    <property type="match status" value="1"/>
</dbReference>
<accession>A0AA91PW21</accession>
<protein>
    <submittedName>
        <fullName evidence="7">Mitochondrial 54S ribosomal protein</fullName>
    </submittedName>
</protein>
<evidence type="ECO:0000313" key="8">
    <source>
        <dbReference type="Proteomes" id="UP000195602"/>
    </source>
</evidence>
<dbReference type="InterPro" id="IPR019189">
    <property type="entry name" value="Ribosomal_mL41"/>
</dbReference>
<name>A0AA91PW21_CLALS</name>
<dbReference type="PANTHER" id="PTHR21338:SF0">
    <property type="entry name" value="LARGE RIBOSOMAL SUBUNIT PROTEIN ML41"/>
    <property type="match status" value="1"/>
</dbReference>
<dbReference type="EMBL" id="LYUB02000020">
    <property type="protein sequence ID" value="OVF06539.1"/>
    <property type="molecule type" value="Genomic_DNA"/>
</dbReference>
<dbReference type="Proteomes" id="UP000195602">
    <property type="component" value="Unassembled WGS sequence"/>
</dbReference>
<dbReference type="GO" id="GO:0005762">
    <property type="term" value="C:mitochondrial large ribosomal subunit"/>
    <property type="evidence" value="ECO:0007669"/>
    <property type="project" value="EnsemblFungi"/>
</dbReference>
<gene>
    <name evidence="7" type="ORF">A9F13_20g00330</name>
</gene>
<evidence type="ECO:0000256" key="5">
    <source>
        <dbReference type="ARBA" id="ARBA00023128"/>
    </source>
</evidence>
<keyword evidence="6" id="KW-0687">Ribonucleoprotein</keyword>
<keyword evidence="5" id="KW-0496">Mitochondrion</keyword>
<dbReference type="GO" id="GO:0006412">
    <property type="term" value="P:translation"/>
    <property type="evidence" value="ECO:0007669"/>
    <property type="project" value="TreeGrafter"/>
</dbReference>
<keyword evidence="3" id="KW-0809">Transit peptide</keyword>
<keyword evidence="4 7" id="KW-0689">Ribosomal protein</keyword>
<evidence type="ECO:0000256" key="2">
    <source>
        <dbReference type="ARBA" id="ARBA00010152"/>
    </source>
</evidence>
<sequence>MRASSVLNFQHSATANLRRPWQTFKDGQIWYGLTTRGSKRHPLTSKQGNKHYYKGTGSSGYGKLNKAGQYIVNWSKVRTYVVPADLPNTELKALVGGSVPQIYQRLEGYSDGFKSPELLWENIKDFVEYGENYNDQDLEKNNYLEEFIHPDVLKAQEEENAVITKD</sequence>